<dbReference type="Proteomes" id="UP000265618">
    <property type="component" value="Unassembled WGS sequence"/>
</dbReference>
<keyword evidence="2" id="KW-0812">Transmembrane</keyword>
<feature type="region of interest" description="Disordered" evidence="1">
    <location>
        <begin position="732"/>
        <end position="767"/>
    </location>
</feature>
<feature type="region of interest" description="Disordered" evidence="1">
    <location>
        <begin position="844"/>
        <end position="863"/>
    </location>
</feature>
<keyword evidence="2" id="KW-1133">Transmembrane helix</keyword>
<evidence type="ECO:0000256" key="2">
    <source>
        <dbReference type="SAM" id="Phobius"/>
    </source>
</evidence>
<evidence type="ECO:0008006" key="5">
    <source>
        <dbReference type="Google" id="ProtNLM"/>
    </source>
</evidence>
<keyword evidence="4" id="KW-1185">Reference proteome</keyword>
<protein>
    <recommendedName>
        <fullName evidence="5">CUB domain-containing protein</fullName>
    </recommendedName>
</protein>
<dbReference type="EMBL" id="BDIP01000155">
    <property type="protein sequence ID" value="GIQ80367.1"/>
    <property type="molecule type" value="Genomic_DNA"/>
</dbReference>
<feature type="transmembrane region" description="Helical" evidence="2">
    <location>
        <begin position="703"/>
        <end position="724"/>
    </location>
</feature>
<accession>A0A9K3GF21</accession>
<evidence type="ECO:0000256" key="1">
    <source>
        <dbReference type="SAM" id="MobiDB-lite"/>
    </source>
</evidence>
<reference evidence="3 4" key="1">
    <citation type="journal article" date="2018" name="PLoS ONE">
        <title>The draft genome of Kipferlia bialata reveals reductive genome evolution in fornicate parasites.</title>
        <authorList>
            <person name="Tanifuji G."/>
            <person name="Takabayashi S."/>
            <person name="Kume K."/>
            <person name="Takagi M."/>
            <person name="Nakayama T."/>
            <person name="Kamikawa R."/>
            <person name="Inagaki Y."/>
            <person name="Hashimoto T."/>
        </authorList>
    </citation>
    <scope>NUCLEOTIDE SEQUENCE [LARGE SCALE GENOMIC DNA]</scope>
    <source>
        <strain evidence="3">NY0173</strain>
    </source>
</reference>
<name>A0A9K3GF21_9EUKA</name>
<evidence type="ECO:0000313" key="4">
    <source>
        <dbReference type="Proteomes" id="UP000265618"/>
    </source>
</evidence>
<sequence length="863" mass="94725">MDYIYTAKEGTITSERVVDNMYDRYIVNPGVPTEGYVVYYSCTGNTQKDFDIVTVYEATADGWDTTLHPPTDSWSIDSRSGPKFNMGGDSSYFMLSASYESMWYTSIPLWYIALQTDDTEPREGIDKEHFTCTYRMEEQTINQYLTEDSGRIEQGIYCIDQTASLTLTLSLSLYIYIYVCVCVCVYVNTLTLSYCTDQTATYAVMPSNPIASVDIQCSGEINDTDKLELYVANCYTDSDGHQCDTDNAAVVLIDTMTGLIDDTYTLTLGVDGIGTMNQWYLRFTAHDSDRDAAGWSCGYQSHEYVSPSDTLHTFTDTHGTVQNTNYYNLQTEQWTLQGDSDASTYTAYPLKDVSVTCQGTSATGDYLRIHKALCGDDGSVTLGDMDTEVTGDLSVDTQLSFTLGETDANCVAFSWETNGDFLGDATGFSCEWDATTYTSAQFPIGDTAGTFDGPSGPNVLDKWILAASHPTMNMPHPRIGTSLSFSGIDLSVGDSLSVYVAHCAEDVITTSDSVPMATYDYTSPSISNLYLVLDGPNMQYETDSYKYDMNCVYVEYSTTESSTSPGFTCAYTATDAVDEDTQTEVSGGHGSFSNPNYYAGMNSQWLIYPTYLDSLDFSITYDLAEGDTIDMYYGDDCIADSFSTDDKVHLHTFNDGTGTYEETYYVDDGDRSPCYLLTMRTGETYIAATGFSVLYSYETDYPMWIWVLGGSCLFLVLLCCLCCCKGLMSNSTGDKHDEDDELDNGYTPMLNTSSYQQQPPPVSHSEVYQQNTPVAAPAPAYVQSTATTSTTSVYTPPATVAPSSAGATALPPLDDAPPPLPMWSTMMDDTPPPIDMFPSMGGNTDTAPSMGGIYGAEWNPDTQ</sequence>
<comment type="caution">
    <text evidence="3">The sequence shown here is derived from an EMBL/GenBank/DDBJ whole genome shotgun (WGS) entry which is preliminary data.</text>
</comment>
<organism evidence="3 4">
    <name type="scientific">Kipferlia bialata</name>
    <dbReference type="NCBI Taxonomy" id="797122"/>
    <lineage>
        <taxon>Eukaryota</taxon>
        <taxon>Metamonada</taxon>
        <taxon>Carpediemonas-like organisms</taxon>
        <taxon>Kipferlia</taxon>
    </lineage>
</organism>
<evidence type="ECO:0000313" key="3">
    <source>
        <dbReference type="EMBL" id="GIQ80367.1"/>
    </source>
</evidence>
<proteinExistence type="predicted"/>
<dbReference type="AlphaFoldDB" id="A0A9K3GF21"/>
<keyword evidence="2" id="KW-0472">Membrane</keyword>
<gene>
    <name evidence="3" type="ORF">KIPB_001155</name>
</gene>